<name>A0A543AS71_9ACTN</name>
<sequence>MTETIRLNRVALEAFAESMEITATDMADAVDTVGPSYSRSGAIGAESASRSGVKMTLGAVNHAHSGRVAGELMADKIAQSLEFMISLEEGARALSHFTREVLAALNAQDEITAWRLNELAESLGVDEKLLQIAQDGWA</sequence>
<evidence type="ECO:0008006" key="3">
    <source>
        <dbReference type="Google" id="ProtNLM"/>
    </source>
</evidence>
<dbReference type="Proteomes" id="UP000317043">
    <property type="component" value="Unassembled WGS sequence"/>
</dbReference>
<evidence type="ECO:0000313" key="2">
    <source>
        <dbReference type="Proteomes" id="UP000317043"/>
    </source>
</evidence>
<protein>
    <recommendedName>
        <fullName evidence="3">Excreted virulence factor EspC (Type VII ESX diderm)</fullName>
    </recommendedName>
</protein>
<dbReference type="InParanoid" id="A0A543AS71"/>
<evidence type="ECO:0000313" key="1">
    <source>
        <dbReference type="EMBL" id="TQL75355.1"/>
    </source>
</evidence>
<accession>A0A543AS71</accession>
<proteinExistence type="predicted"/>
<comment type="caution">
    <text evidence="1">The sequence shown here is derived from an EMBL/GenBank/DDBJ whole genome shotgun (WGS) entry which is preliminary data.</text>
</comment>
<dbReference type="AlphaFoldDB" id="A0A543AS71"/>
<dbReference type="EMBL" id="VFOW01000001">
    <property type="protein sequence ID" value="TQL75355.1"/>
    <property type="molecule type" value="Genomic_DNA"/>
</dbReference>
<organism evidence="1 2">
    <name type="scientific">Stackebrandtia endophytica</name>
    <dbReference type="NCBI Taxonomy" id="1496996"/>
    <lineage>
        <taxon>Bacteria</taxon>
        <taxon>Bacillati</taxon>
        <taxon>Actinomycetota</taxon>
        <taxon>Actinomycetes</taxon>
        <taxon>Glycomycetales</taxon>
        <taxon>Glycomycetaceae</taxon>
        <taxon>Stackebrandtia</taxon>
    </lineage>
</organism>
<reference evidence="1 2" key="1">
    <citation type="submission" date="2019-06" db="EMBL/GenBank/DDBJ databases">
        <title>Sequencing the genomes of 1000 actinobacteria strains.</title>
        <authorList>
            <person name="Klenk H.-P."/>
        </authorList>
    </citation>
    <scope>NUCLEOTIDE SEQUENCE [LARGE SCALE GENOMIC DNA]</scope>
    <source>
        <strain evidence="1 2">DSM 45928</strain>
    </source>
</reference>
<dbReference type="RefSeq" id="WP_211347522.1">
    <property type="nucleotide sequence ID" value="NZ_JBHTGS010000001.1"/>
</dbReference>
<keyword evidence="2" id="KW-1185">Reference proteome</keyword>
<gene>
    <name evidence="1" type="ORF">FB566_0853</name>
</gene>